<dbReference type="PROSITE" id="PS50835">
    <property type="entry name" value="IG_LIKE"/>
    <property type="match status" value="1"/>
</dbReference>
<dbReference type="PROSITE" id="PS50109">
    <property type="entry name" value="HIS_KIN"/>
    <property type="match status" value="1"/>
</dbReference>
<proteinExistence type="predicted"/>
<dbReference type="InterPro" id="IPR004358">
    <property type="entry name" value="Sig_transdc_His_kin-like_C"/>
</dbReference>
<feature type="domain" description="PAC" evidence="9">
    <location>
        <begin position="826"/>
        <end position="878"/>
    </location>
</feature>
<dbReference type="InterPro" id="IPR001610">
    <property type="entry name" value="PAC"/>
</dbReference>
<dbReference type="Pfam" id="PF13426">
    <property type="entry name" value="PAS_9"/>
    <property type="match status" value="2"/>
</dbReference>
<dbReference type="InterPro" id="IPR003661">
    <property type="entry name" value="HisK_dim/P_dom"/>
</dbReference>
<dbReference type="PROSITE" id="PS50113">
    <property type="entry name" value="PAC"/>
    <property type="match status" value="2"/>
</dbReference>
<evidence type="ECO:0000256" key="5">
    <source>
        <dbReference type="ARBA" id="ARBA00022777"/>
    </source>
</evidence>
<dbReference type="Pfam" id="PF02518">
    <property type="entry name" value="HATPase_c"/>
    <property type="match status" value="1"/>
</dbReference>
<evidence type="ECO:0000259" key="9">
    <source>
        <dbReference type="PROSITE" id="PS50113"/>
    </source>
</evidence>
<evidence type="ECO:0000256" key="2">
    <source>
        <dbReference type="ARBA" id="ARBA00012438"/>
    </source>
</evidence>
<name>A0A327X626_LARAB</name>
<dbReference type="Pfam" id="PF00512">
    <property type="entry name" value="HisKA"/>
    <property type="match status" value="1"/>
</dbReference>
<dbReference type="PROSITE" id="PS50112">
    <property type="entry name" value="PAS"/>
    <property type="match status" value="3"/>
</dbReference>
<comment type="catalytic activity">
    <reaction evidence="1">
        <text>ATP + protein L-histidine = ADP + protein N-phospho-L-histidine.</text>
        <dbReference type="EC" id="2.7.13.3"/>
    </reaction>
</comment>
<dbReference type="SMART" id="SM00388">
    <property type="entry name" value="HisKA"/>
    <property type="match status" value="1"/>
</dbReference>
<dbReference type="SMART" id="SM00086">
    <property type="entry name" value="PAC"/>
    <property type="match status" value="4"/>
</dbReference>
<dbReference type="NCBIfam" id="TIGR00229">
    <property type="entry name" value="sensory_box"/>
    <property type="match status" value="4"/>
</dbReference>
<dbReference type="PANTHER" id="PTHR43711">
    <property type="entry name" value="TWO-COMPONENT HISTIDINE KINASE"/>
    <property type="match status" value="1"/>
</dbReference>
<dbReference type="OrthoDB" id="9808408at2"/>
<evidence type="ECO:0000313" key="12">
    <source>
        <dbReference type="Proteomes" id="UP000248790"/>
    </source>
</evidence>
<dbReference type="EC" id="2.7.13.3" evidence="2"/>
<dbReference type="CDD" id="cd00130">
    <property type="entry name" value="PAS"/>
    <property type="match status" value="4"/>
</dbReference>
<dbReference type="CDD" id="cd00082">
    <property type="entry name" value="HisKA"/>
    <property type="match status" value="1"/>
</dbReference>
<dbReference type="Pfam" id="PF08447">
    <property type="entry name" value="PAS_3"/>
    <property type="match status" value="1"/>
</dbReference>
<dbReference type="SMART" id="SM00387">
    <property type="entry name" value="HATPase_c"/>
    <property type="match status" value="1"/>
</dbReference>
<organism evidence="11 12">
    <name type="scientific">Larkinella arboricola</name>
    <dbReference type="NCBI Taxonomy" id="643671"/>
    <lineage>
        <taxon>Bacteria</taxon>
        <taxon>Pseudomonadati</taxon>
        <taxon>Bacteroidota</taxon>
        <taxon>Cytophagia</taxon>
        <taxon>Cytophagales</taxon>
        <taxon>Spirosomataceae</taxon>
        <taxon>Larkinella</taxon>
    </lineage>
</organism>
<dbReference type="InterPro" id="IPR003018">
    <property type="entry name" value="GAF"/>
</dbReference>
<dbReference type="InterPro" id="IPR000700">
    <property type="entry name" value="PAS-assoc_C"/>
</dbReference>
<keyword evidence="6" id="KW-0902">Two-component regulatory system</keyword>
<dbReference type="SUPFAM" id="SSF55785">
    <property type="entry name" value="PYP-like sensor domain (PAS domain)"/>
    <property type="match status" value="4"/>
</dbReference>
<dbReference type="RefSeq" id="WP_111628296.1">
    <property type="nucleotide sequence ID" value="NZ_QLMC01000002.1"/>
</dbReference>
<feature type="domain" description="Histidine kinase" evidence="7">
    <location>
        <begin position="896"/>
        <end position="1113"/>
    </location>
</feature>
<dbReference type="InterPro" id="IPR000014">
    <property type="entry name" value="PAS"/>
</dbReference>
<dbReference type="Pfam" id="PF01590">
    <property type="entry name" value="GAF"/>
    <property type="match status" value="1"/>
</dbReference>
<keyword evidence="4" id="KW-0808">Transferase</keyword>
<feature type="domain" description="PAC" evidence="9">
    <location>
        <begin position="578"/>
        <end position="630"/>
    </location>
</feature>
<keyword evidence="5" id="KW-0418">Kinase</keyword>
<reference evidence="11 12" key="1">
    <citation type="submission" date="2018-06" db="EMBL/GenBank/DDBJ databases">
        <title>Genomic Encyclopedia of Archaeal and Bacterial Type Strains, Phase II (KMG-II): from individual species to whole genera.</title>
        <authorList>
            <person name="Goeker M."/>
        </authorList>
    </citation>
    <scope>NUCLEOTIDE SEQUENCE [LARGE SCALE GENOMIC DNA]</scope>
    <source>
        <strain evidence="11 12">DSM 21851</strain>
    </source>
</reference>
<dbReference type="SUPFAM" id="SSF55874">
    <property type="entry name" value="ATPase domain of HSP90 chaperone/DNA topoisomerase II/histidine kinase"/>
    <property type="match status" value="1"/>
</dbReference>
<evidence type="ECO:0000313" key="11">
    <source>
        <dbReference type="EMBL" id="RAK00563.1"/>
    </source>
</evidence>
<comment type="caution">
    <text evidence="11">The sequence shown here is derived from an EMBL/GenBank/DDBJ whole genome shotgun (WGS) entry which is preliminary data.</text>
</comment>
<dbReference type="CDD" id="cd00075">
    <property type="entry name" value="HATPase"/>
    <property type="match status" value="1"/>
</dbReference>
<dbReference type="PRINTS" id="PR00344">
    <property type="entry name" value="BCTRLSENSOR"/>
</dbReference>
<feature type="domain" description="PAS" evidence="8">
    <location>
        <begin position="751"/>
        <end position="824"/>
    </location>
</feature>
<feature type="domain" description="Ig-like" evidence="10">
    <location>
        <begin position="811"/>
        <end position="843"/>
    </location>
</feature>
<dbReference type="PANTHER" id="PTHR43711:SF26">
    <property type="entry name" value="SENSOR HISTIDINE KINASE RCSC"/>
    <property type="match status" value="1"/>
</dbReference>
<dbReference type="Proteomes" id="UP000248790">
    <property type="component" value="Unassembled WGS sequence"/>
</dbReference>
<evidence type="ECO:0000256" key="4">
    <source>
        <dbReference type="ARBA" id="ARBA00022679"/>
    </source>
</evidence>
<protein>
    <recommendedName>
        <fullName evidence="2">histidine kinase</fullName>
        <ecNumber evidence="2">2.7.13.3</ecNumber>
    </recommendedName>
</protein>
<dbReference type="Gene3D" id="3.30.450.20">
    <property type="entry name" value="PAS domain"/>
    <property type="match status" value="4"/>
</dbReference>
<evidence type="ECO:0000259" key="8">
    <source>
        <dbReference type="PROSITE" id="PS50112"/>
    </source>
</evidence>
<feature type="domain" description="PAS" evidence="8">
    <location>
        <begin position="499"/>
        <end position="575"/>
    </location>
</feature>
<evidence type="ECO:0000259" key="10">
    <source>
        <dbReference type="PROSITE" id="PS50835"/>
    </source>
</evidence>
<keyword evidence="3" id="KW-0597">Phosphoprotein</keyword>
<dbReference type="InterPro" id="IPR003594">
    <property type="entry name" value="HATPase_dom"/>
</dbReference>
<keyword evidence="12" id="KW-1185">Reference proteome</keyword>
<dbReference type="SMART" id="SM00065">
    <property type="entry name" value="GAF"/>
    <property type="match status" value="2"/>
</dbReference>
<dbReference type="InterPro" id="IPR013655">
    <property type="entry name" value="PAS_fold_3"/>
</dbReference>
<dbReference type="InterPro" id="IPR035965">
    <property type="entry name" value="PAS-like_dom_sf"/>
</dbReference>
<dbReference type="InterPro" id="IPR007110">
    <property type="entry name" value="Ig-like_dom"/>
</dbReference>
<dbReference type="Gene3D" id="1.10.287.130">
    <property type="match status" value="1"/>
</dbReference>
<dbReference type="InterPro" id="IPR013656">
    <property type="entry name" value="PAS_4"/>
</dbReference>
<dbReference type="Pfam" id="PF08448">
    <property type="entry name" value="PAS_4"/>
    <property type="match status" value="1"/>
</dbReference>
<dbReference type="InterPro" id="IPR050736">
    <property type="entry name" value="Sensor_HK_Regulatory"/>
</dbReference>
<dbReference type="SMART" id="SM00091">
    <property type="entry name" value="PAS"/>
    <property type="match status" value="4"/>
</dbReference>
<dbReference type="GO" id="GO:0000155">
    <property type="term" value="F:phosphorelay sensor kinase activity"/>
    <property type="evidence" value="ECO:0007669"/>
    <property type="project" value="InterPro"/>
</dbReference>
<dbReference type="InterPro" id="IPR029016">
    <property type="entry name" value="GAF-like_dom_sf"/>
</dbReference>
<dbReference type="InterPro" id="IPR005467">
    <property type="entry name" value="His_kinase_dom"/>
</dbReference>
<evidence type="ECO:0000256" key="1">
    <source>
        <dbReference type="ARBA" id="ARBA00000085"/>
    </source>
</evidence>
<evidence type="ECO:0000256" key="3">
    <source>
        <dbReference type="ARBA" id="ARBA00022553"/>
    </source>
</evidence>
<dbReference type="EMBL" id="QLMC01000002">
    <property type="protein sequence ID" value="RAK00563.1"/>
    <property type="molecule type" value="Genomic_DNA"/>
</dbReference>
<evidence type="ECO:0000259" key="7">
    <source>
        <dbReference type="PROSITE" id="PS50109"/>
    </source>
</evidence>
<sequence length="1115" mass="126329">MDKLLQVLFSASPQGVAFVEPIRNGQQEITDFQYRMVNRAFSQILRQPEEKLIGQPVNAFLLVTEDHFLVRIADVLQTGQPQQVTVELRPKGHRTWLYVTLTPLDNQVMITLQDISEQKKTERELQRRLEMESIISSISARLINIDAADLDTYLVEALGRVATYNGADRASIFTFSTDRKYGNCTHEWCAPGITPRKEHLQNLPVNNQDWLHDQLATERVLQLDGSKLPPEAVAEGALFNIIPMRSLMIFPLTRDENTTSYIGFYAIRQFQTWDENDISLLQTFSSLIGTVQKRLKQESDTRRINERLAGLHVIDQALLSPGSSEYPSLLLAMRHINALVPCERLTLFRIDQGTGLATAEYRIANGLTIPKPNLSFPIHYFTSPFFPDHQPVYLFDLQPDTPGIPPELNFYGQGYQSLLVMPLHSRQKCIGIFTMTSAKPSFFTEEYLDIAQEVASQLAIALYQQQLDEQLWNYTEELEQRVAARTRTITELSTLQQAILRHAGQAILSTDQNGVIRTANRACEKLIGYQADELIGRVTYVQPGPIDNPVPFVSFQHPVDGNKTPNYFAATIAGDGFFNTECVVMGKNGQHVPVLLVTTPLQDEDGVVIGYVGIATDISALKAAEANLQQKNREFNTFFTGALDMHCISDTQGNLLKTNRAFQLALGYSEAELMAIPFLYLLHRDEQKFVFQNLLTNILHQPIRNQINRFRKKDGTYRIVEWNAIGIDNLVYGSARDITERQQAQEALRESEQRFREIAENVDEVFWIHSIEPFELLYINSAYERVFGIDPEQVTYGDMSFLDTVLQEDRPMVMAEFAKYRQGQEVSIQCRVKGDRTEIRWLQIRTFVSKDCWGNPSRYIGIVSDISSQKETEFILKKSLQREQELNQLKSQFVATASHEFRTPLTAIQTSIDLIQLYLEQPPATARPFIEDKLGIIQQQIQNVNGLLSDLLSIGKIEAGKIAFIPRYVDVVSVCKEVVSDYFSHQPDGRSVQISVEGTPFHAFLDEKLIRHILTNLLSNAFKFSKEDPHLVIQFEPDELVIKVIDKGIGIPASDIPALFQTFFRARNTEAIQGTGLGLVIARQFVELHGGTLGVQSTESIGTTFTIRLPIEPTQ</sequence>
<dbReference type="SUPFAM" id="SSF47384">
    <property type="entry name" value="Homodimeric domain of signal transducing histidine kinase"/>
    <property type="match status" value="1"/>
</dbReference>
<dbReference type="InterPro" id="IPR036890">
    <property type="entry name" value="HATPase_C_sf"/>
</dbReference>
<dbReference type="AlphaFoldDB" id="A0A327X626"/>
<accession>A0A327X626</accession>
<feature type="domain" description="PAS" evidence="8">
    <location>
        <begin position="650"/>
        <end position="706"/>
    </location>
</feature>
<dbReference type="Gene3D" id="3.30.450.40">
    <property type="match status" value="2"/>
</dbReference>
<gene>
    <name evidence="11" type="ORF">LX87_02271</name>
</gene>
<dbReference type="InterPro" id="IPR036097">
    <property type="entry name" value="HisK_dim/P_sf"/>
</dbReference>
<evidence type="ECO:0000256" key="6">
    <source>
        <dbReference type="ARBA" id="ARBA00023012"/>
    </source>
</evidence>
<dbReference type="SUPFAM" id="SSF55781">
    <property type="entry name" value="GAF domain-like"/>
    <property type="match status" value="2"/>
</dbReference>
<dbReference type="Gene3D" id="3.30.565.10">
    <property type="entry name" value="Histidine kinase-like ATPase, C-terminal domain"/>
    <property type="match status" value="1"/>
</dbReference>